<dbReference type="SUPFAM" id="SSF48498">
    <property type="entry name" value="Tetracyclin repressor-like, C-terminal domain"/>
    <property type="match status" value="1"/>
</dbReference>
<keyword evidence="3" id="KW-0804">Transcription</keyword>
<keyword evidence="1" id="KW-0805">Transcription regulation</keyword>
<keyword evidence="2 4" id="KW-0238">DNA-binding</keyword>
<dbReference type="PANTHER" id="PTHR30055">
    <property type="entry name" value="HTH-TYPE TRANSCRIPTIONAL REGULATOR RUTR"/>
    <property type="match status" value="1"/>
</dbReference>
<sequence>MSEVIVTGDEARSGARTSGTARARKPRKATAERREEILRAAMRTFGSKGYHNGSLSEVAEQVGITHAGVLHHFGSKDQLLIAVLEFRDREDVEHLEGQHIPGGIELFRHLVRTAAMNANRRGIVQTYTVITAESVTDDHPAGPWVTRRFAGLRDDLANAFREILRGSADAPEDPSRPAQSDAALDVAASTIIGVMDGLQTQWLLDPEAVDLAGTSGFAIEAIVNAVLEGDDRARPLEPLGPRSCPPAATPPRPLPSPDRPARPHACRAAPVRPSTGDAQVQHRRTGARRARLTA</sequence>
<accession>A0ABM8G064</accession>
<dbReference type="Proteomes" id="UP001321475">
    <property type="component" value="Chromosome"/>
</dbReference>
<organism evidence="7 8">
    <name type="scientific">Paraoerskovia sediminicola</name>
    <dbReference type="NCBI Taxonomy" id="1138587"/>
    <lineage>
        <taxon>Bacteria</taxon>
        <taxon>Bacillati</taxon>
        <taxon>Actinomycetota</taxon>
        <taxon>Actinomycetes</taxon>
        <taxon>Micrococcales</taxon>
        <taxon>Cellulomonadaceae</taxon>
        <taxon>Paraoerskovia</taxon>
    </lineage>
</organism>
<evidence type="ECO:0000256" key="1">
    <source>
        <dbReference type="ARBA" id="ARBA00023015"/>
    </source>
</evidence>
<name>A0ABM8G064_9CELL</name>
<evidence type="ECO:0000256" key="3">
    <source>
        <dbReference type="ARBA" id="ARBA00023163"/>
    </source>
</evidence>
<feature type="compositionally biased region" description="Pro residues" evidence="5">
    <location>
        <begin position="243"/>
        <end position="258"/>
    </location>
</feature>
<dbReference type="InterPro" id="IPR050109">
    <property type="entry name" value="HTH-type_TetR-like_transc_reg"/>
</dbReference>
<dbReference type="InterPro" id="IPR036271">
    <property type="entry name" value="Tet_transcr_reg_TetR-rel_C_sf"/>
</dbReference>
<gene>
    <name evidence="7" type="ORF">GCM10025865_07590</name>
</gene>
<evidence type="ECO:0000313" key="8">
    <source>
        <dbReference type="Proteomes" id="UP001321475"/>
    </source>
</evidence>
<proteinExistence type="predicted"/>
<feature type="region of interest" description="Disordered" evidence="5">
    <location>
        <begin position="1"/>
        <end position="31"/>
    </location>
</feature>
<feature type="domain" description="HTH tetR-type" evidence="6">
    <location>
        <begin position="31"/>
        <end position="91"/>
    </location>
</feature>
<dbReference type="EMBL" id="AP027729">
    <property type="protein sequence ID" value="BDZ41460.1"/>
    <property type="molecule type" value="Genomic_DNA"/>
</dbReference>
<dbReference type="Pfam" id="PF00440">
    <property type="entry name" value="TetR_N"/>
    <property type="match status" value="1"/>
</dbReference>
<protein>
    <recommendedName>
        <fullName evidence="6">HTH tetR-type domain-containing protein</fullName>
    </recommendedName>
</protein>
<dbReference type="PROSITE" id="PS50977">
    <property type="entry name" value="HTH_TETR_2"/>
    <property type="match status" value="1"/>
</dbReference>
<dbReference type="Gene3D" id="1.10.357.10">
    <property type="entry name" value="Tetracycline Repressor, domain 2"/>
    <property type="match status" value="1"/>
</dbReference>
<reference evidence="8" key="1">
    <citation type="journal article" date="2019" name="Int. J. Syst. Evol. Microbiol.">
        <title>The Global Catalogue of Microorganisms (GCM) 10K type strain sequencing project: providing services to taxonomists for standard genome sequencing and annotation.</title>
        <authorList>
            <consortium name="The Broad Institute Genomics Platform"/>
            <consortium name="The Broad Institute Genome Sequencing Center for Infectious Disease"/>
            <person name="Wu L."/>
            <person name="Ma J."/>
        </authorList>
    </citation>
    <scope>NUCLEOTIDE SEQUENCE [LARGE SCALE GENOMIC DNA]</scope>
    <source>
        <strain evidence="8">NBRC 108565</strain>
    </source>
</reference>
<keyword evidence="8" id="KW-1185">Reference proteome</keyword>
<evidence type="ECO:0000256" key="5">
    <source>
        <dbReference type="SAM" id="MobiDB-lite"/>
    </source>
</evidence>
<evidence type="ECO:0000256" key="4">
    <source>
        <dbReference type="PROSITE-ProRule" id="PRU00335"/>
    </source>
</evidence>
<dbReference type="InterPro" id="IPR001647">
    <property type="entry name" value="HTH_TetR"/>
</dbReference>
<feature type="compositionally biased region" description="Basic residues" evidence="5">
    <location>
        <begin position="281"/>
        <end position="294"/>
    </location>
</feature>
<dbReference type="InterPro" id="IPR009057">
    <property type="entry name" value="Homeodomain-like_sf"/>
</dbReference>
<feature type="region of interest" description="Disordered" evidence="5">
    <location>
        <begin position="233"/>
        <end position="294"/>
    </location>
</feature>
<dbReference type="SUPFAM" id="SSF46689">
    <property type="entry name" value="Homeodomain-like"/>
    <property type="match status" value="1"/>
</dbReference>
<evidence type="ECO:0000259" key="6">
    <source>
        <dbReference type="PROSITE" id="PS50977"/>
    </source>
</evidence>
<feature type="DNA-binding region" description="H-T-H motif" evidence="4">
    <location>
        <begin position="54"/>
        <end position="73"/>
    </location>
</feature>
<dbReference type="PRINTS" id="PR00455">
    <property type="entry name" value="HTHTETR"/>
</dbReference>
<evidence type="ECO:0000313" key="7">
    <source>
        <dbReference type="EMBL" id="BDZ41460.1"/>
    </source>
</evidence>
<dbReference type="PANTHER" id="PTHR30055:SF234">
    <property type="entry name" value="HTH-TYPE TRANSCRIPTIONAL REGULATOR BETI"/>
    <property type="match status" value="1"/>
</dbReference>
<evidence type="ECO:0000256" key="2">
    <source>
        <dbReference type="ARBA" id="ARBA00023125"/>
    </source>
</evidence>